<dbReference type="EMBL" id="LR798236">
    <property type="protein sequence ID" value="CAB5212333.1"/>
    <property type="molecule type" value="Genomic_DNA"/>
</dbReference>
<organism evidence="1">
    <name type="scientific">uncultured Caudovirales phage</name>
    <dbReference type="NCBI Taxonomy" id="2100421"/>
    <lineage>
        <taxon>Viruses</taxon>
        <taxon>Duplodnaviria</taxon>
        <taxon>Heunggongvirae</taxon>
        <taxon>Uroviricota</taxon>
        <taxon>Caudoviricetes</taxon>
        <taxon>Peduoviridae</taxon>
        <taxon>Maltschvirus</taxon>
        <taxon>Maltschvirus maltsch</taxon>
    </lineage>
</organism>
<proteinExistence type="predicted"/>
<reference evidence="1" key="1">
    <citation type="submission" date="2020-05" db="EMBL/GenBank/DDBJ databases">
        <authorList>
            <person name="Chiriac C."/>
            <person name="Salcher M."/>
            <person name="Ghai R."/>
            <person name="Kavagutti S V."/>
        </authorList>
    </citation>
    <scope>NUCLEOTIDE SEQUENCE</scope>
</reference>
<evidence type="ECO:0000313" key="1">
    <source>
        <dbReference type="EMBL" id="CAB5212333.1"/>
    </source>
</evidence>
<name>A0A6J7WID4_9CAUD</name>
<sequence>MADVHSKCANCRYFLNAEIMGSCRRYPHTINRHMNDWCGEHDIAIQMYEPEPPKEAPPEPVQPLVYDIHTDTVREKRKYTRKEKA</sequence>
<gene>
    <name evidence="1" type="ORF">UFOVP188_3</name>
</gene>
<protein>
    <submittedName>
        <fullName evidence="1">Uncharacterized protein</fullName>
    </submittedName>
</protein>
<accession>A0A6J7WID4</accession>